<name>A0A3A9YSJ7_9ACTN</name>
<evidence type="ECO:0000256" key="4">
    <source>
        <dbReference type="ARBA" id="ARBA00022759"/>
    </source>
</evidence>
<accession>A0A3A9YSJ7</accession>
<comment type="caution">
    <text evidence="6">The sequence shown here is derived from an EMBL/GenBank/DDBJ whole genome shotgun (WGS) entry which is preliminary data.</text>
</comment>
<dbReference type="Pfam" id="PF04493">
    <property type="entry name" value="Endonuclease_5"/>
    <property type="match status" value="1"/>
</dbReference>
<keyword evidence="4" id="KW-0255">Endonuclease</keyword>
<dbReference type="EMBL" id="RBAL01000015">
    <property type="protein sequence ID" value="RKN38945.1"/>
    <property type="molecule type" value="Genomic_DNA"/>
</dbReference>
<keyword evidence="2" id="KW-0963">Cytoplasm</keyword>
<evidence type="ECO:0000256" key="2">
    <source>
        <dbReference type="ARBA" id="ARBA00022490"/>
    </source>
</evidence>
<keyword evidence="3" id="KW-0540">Nuclease</keyword>
<organism evidence="6 7">
    <name type="scientific">Streptomyces hoynatensis</name>
    <dbReference type="NCBI Taxonomy" id="1141874"/>
    <lineage>
        <taxon>Bacteria</taxon>
        <taxon>Bacillati</taxon>
        <taxon>Actinomycetota</taxon>
        <taxon>Actinomycetes</taxon>
        <taxon>Kitasatosporales</taxon>
        <taxon>Streptomycetaceae</taxon>
        <taxon>Streptomyces</taxon>
    </lineage>
</organism>
<evidence type="ECO:0000256" key="3">
    <source>
        <dbReference type="ARBA" id="ARBA00022722"/>
    </source>
</evidence>
<keyword evidence="5" id="KW-0378">Hydrolase</keyword>
<sequence>MALRVLHPHTTPAGEAEAIAVQEELRERVLLDGSGPAPGAPGTVVVGVDVAYDEARDLVAAAAVALEAPGLTVVEQATAVGRVSFPYVAPTCPYVPGLPAFRELPAVLDALGRLTVPVDLVVCDGHGLAHRYRLPETTRHADRLCRQAPREA</sequence>
<dbReference type="Proteomes" id="UP000272474">
    <property type="component" value="Unassembled WGS sequence"/>
</dbReference>
<dbReference type="GO" id="GO:0043737">
    <property type="term" value="F:deoxyribonuclease V activity"/>
    <property type="evidence" value="ECO:0007669"/>
    <property type="project" value="TreeGrafter"/>
</dbReference>
<dbReference type="PANTHER" id="PTHR28511:SF1">
    <property type="entry name" value="ENDONUCLEASE V"/>
    <property type="match status" value="1"/>
</dbReference>
<dbReference type="GO" id="GO:0016891">
    <property type="term" value="F:RNA endonuclease activity producing 5'-phosphomonoesters, hydrolytic mechanism"/>
    <property type="evidence" value="ECO:0007669"/>
    <property type="project" value="TreeGrafter"/>
</dbReference>
<dbReference type="GO" id="GO:0003727">
    <property type="term" value="F:single-stranded RNA binding"/>
    <property type="evidence" value="ECO:0007669"/>
    <property type="project" value="TreeGrafter"/>
</dbReference>
<comment type="subcellular location">
    <subcellularLocation>
        <location evidence="1">Cytoplasm</location>
    </subcellularLocation>
</comment>
<evidence type="ECO:0000313" key="7">
    <source>
        <dbReference type="Proteomes" id="UP000272474"/>
    </source>
</evidence>
<dbReference type="GO" id="GO:0006281">
    <property type="term" value="P:DNA repair"/>
    <property type="evidence" value="ECO:0007669"/>
    <property type="project" value="InterPro"/>
</dbReference>
<protein>
    <recommendedName>
        <fullName evidence="8">Endonuclease V</fullName>
    </recommendedName>
</protein>
<dbReference type="GO" id="GO:0005737">
    <property type="term" value="C:cytoplasm"/>
    <property type="evidence" value="ECO:0007669"/>
    <property type="project" value="UniProtKB-SubCell"/>
</dbReference>
<dbReference type="Gene3D" id="3.30.2170.10">
    <property type="entry name" value="archaeoglobus fulgidus dsm 4304 superfamily"/>
    <property type="match status" value="1"/>
</dbReference>
<dbReference type="InterPro" id="IPR007581">
    <property type="entry name" value="Endonuclease-V"/>
</dbReference>
<evidence type="ECO:0000256" key="5">
    <source>
        <dbReference type="ARBA" id="ARBA00022801"/>
    </source>
</evidence>
<proteinExistence type="predicted"/>
<gene>
    <name evidence="6" type="ORF">D7294_22390</name>
</gene>
<dbReference type="AlphaFoldDB" id="A0A3A9YSJ7"/>
<evidence type="ECO:0000313" key="6">
    <source>
        <dbReference type="EMBL" id="RKN38945.1"/>
    </source>
</evidence>
<evidence type="ECO:0000256" key="1">
    <source>
        <dbReference type="ARBA" id="ARBA00004496"/>
    </source>
</evidence>
<dbReference type="OrthoDB" id="9790916at2"/>
<dbReference type="PANTHER" id="PTHR28511">
    <property type="entry name" value="ENDONUCLEASE V"/>
    <property type="match status" value="1"/>
</dbReference>
<reference evidence="6 7" key="1">
    <citation type="journal article" date="2014" name="Int. J. Syst. Evol. Microbiol.">
        <title>Streptomyces hoynatensis sp. nov., isolated from deep marine sediment.</title>
        <authorList>
            <person name="Veyisoglu A."/>
            <person name="Sahin N."/>
        </authorList>
    </citation>
    <scope>NUCLEOTIDE SEQUENCE [LARGE SCALE GENOMIC DNA]</scope>
    <source>
        <strain evidence="6 7">KCTC 29097</strain>
    </source>
</reference>
<keyword evidence="7" id="KW-1185">Reference proteome</keyword>
<evidence type="ECO:0008006" key="8">
    <source>
        <dbReference type="Google" id="ProtNLM"/>
    </source>
</evidence>